<evidence type="ECO:0000256" key="6">
    <source>
        <dbReference type="ARBA" id="ARBA00022793"/>
    </source>
</evidence>
<comment type="similarity">
    <text evidence="2">Belongs to the phosphoenolpyruvate carboxykinase (ATP) family.</text>
</comment>
<evidence type="ECO:0000256" key="7">
    <source>
        <dbReference type="ARBA" id="ARBA00022840"/>
    </source>
</evidence>
<sequence>MISARAYHSLFMHNMCIRPTPEELEDFGTPDFTIYNVEVDYSGRSVTENTRAAYPIEFIPNAKIPCVGPHPKNIILLACDAFGVLPPVSKLTLAQTMYYFISGYTAIVAGTEDGVTEPTATFSACFGAAFIMMHPTKYASMLAEKMQRHGSTAWLVNTGWAGRSYGVGSRMKLGYMRAIIDAIHDGWKDKDVYNGTLKKLAALFQKNFCNFADYEVGGDSNLMQEILNAGPLIQ</sequence>
<organism evidence="10 11">
    <name type="scientific">Riccia sorocarpa</name>
    <dbReference type="NCBI Taxonomy" id="122646"/>
    <lineage>
        <taxon>Eukaryota</taxon>
        <taxon>Viridiplantae</taxon>
        <taxon>Streptophyta</taxon>
        <taxon>Embryophyta</taxon>
        <taxon>Marchantiophyta</taxon>
        <taxon>Marchantiopsida</taxon>
        <taxon>Marchantiidae</taxon>
        <taxon>Marchantiales</taxon>
        <taxon>Ricciaceae</taxon>
        <taxon>Riccia</taxon>
    </lineage>
</organism>
<dbReference type="GO" id="GO:0004612">
    <property type="term" value="F:phosphoenolpyruvate carboxykinase (ATP) activity"/>
    <property type="evidence" value="ECO:0007669"/>
    <property type="project" value="UniProtKB-EC"/>
</dbReference>
<evidence type="ECO:0000256" key="4">
    <source>
        <dbReference type="ARBA" id="ARBA00022432"/>
    </source>
</evidence>
<dbReference type="EMBL" id="JBJQOH010000008">
    <property type="protein sequence ID" value="KAL3675651.1"/>
    <property type="molecule type" value="Genomic_DNA"/>
</dbReference>
<name>A0ABD3GAE9_9MARC</name>
<comment type="caution">
    <text evidence="10">The sequence shown here is derived from an EMBL/GenBank/DDBJ whole genome shotgun (WGS) entry which is preliminary data.</text>
</comment>
<gene>
    <name evidence="10" type="ORF">R1sor_025599</name>
</gene>
<evidence type="ECO:0000256" key="9">
    <source>
        <dbReference type="ARBA" id="ARBA00047371"/>
    </source>
</evidence>
<dbReference type="InterPro" id="IPR001272">
    <property type="entry name" value="PEP_carboxykinase_ATP"/>
</dbReference>
<dbReference type="Proteomes" id="UP001633002">
    <property type="component" value="Unassembled WGS sequence"/>
</dbReference>
<evidence type="ECO:0000256" key="5">
    <source>
        <dbReference type="ARBA" id="ARBA00022741"/>
    </source>
</evidence>
<evidence type="ECO:0000256" key="8">
    <source>
        <dbReference type="ARBA" id="ARBA00023239"/>
    </source>
</evidence>
<keyword evidence="4" id="KW-0312">Gluconeogenesis</keyword>
<dbReference type="GO" id="GO:0006094">
    <property type="term" value="P:gluconeogenesis"/>
    <property type="evidence" value="ECO:0007669"/>
    <property type="project" value="UniProtKB-KW"/>
</dbReference>
<dbReference type="AlphaFoldDB" id="A0ABD3GAE9"/>
<evidence type="ECO:0000256" key="2">
    <source>
        <dbReference type="ARBA" id="ARBA00006052"/>
    </source>
</evidence>
<dbReference type="PANTHER" id="PTHR30031:SF0">
    <property type="entry name" value="PHOSPHOENOLPYRUVATE CARBOXYKINASE (ATP)"/>
    <property type="match status" value="1"/>
</dbReference>
<evidence type="ECO:0000313" key="10">
    <source>
        <dbReference type="EMBL" id="KAL3675651.1"/>
    </source>
</evidence>
<accession>A0ABD3GAE9</accession>
<evidence type="ECO:0000256" key="3">
    <source>
        <dbReference type="ARBA" id="ARBA00012363"/>
    </source>
</evidence>
<comment type="pathway">
    <text evidence="1">Carbohydrate biosynthesis; gluconeogenesis.</text>
</comment>
<comment type="catalytic activity">
    <reaction evidence="9">
        <text>oxaloacetate + ATP = phosphoenolpyruvate + ADP + CO2</text>
        <dbReference type="Rhea" id="RHEA:18617"/>
        <dbReference type="ChEBI" id="CHEBI:16452"/>
        <dbReference type="ChEBI" id="CHEBI:16526"/>
        <dbReference type="ChEBI" id="CHEBI:30616"/>
        <dbReference type="ChEBI" id="CHEBI:58702"/>
        <dbReference type="ChEBI" id="CHEBI:456216"/>
        <dbReference type="EC" id="4.1.1.49"/>
    </reaction>
</comment>
<keyword evidence="6" id="KW-0210">Decarboxylase</keyword>
<dbReference type="PANTHER" id="PTHR30031">
    <property type="entry name" value="PHOSPHOENOLPYRUVATE CARBOXYKINASE ATP"/>
    <property type="match status" value="1"/>
</dbReference>
<evidence type="ECO:0000256" key="1">
    <source>
        <dbReference type="ARBA" id="ARBA00004742"/>
    </source>
</evidence>
<evidence type="ECO:0000313" key="11">
    <source>
        <dbReference type="Proteomes" id="UP001633002"/>
    </source>
</evidence>
<proteinExistence type="inferred from homology"/>
<dbReference type="SUPFAM" id="SSF53795">
    <property type="entry name" value="PEP carboxykinase-like"/>
    <property type="match status" value="1"/>
</dbReference>
<dbReference type="InterPro" id="IPR008210">
    <property type="entry name" value="PEP_carboxykinase_N"/>
</dbReference>
<dbReference type="Gene3D" id="3.90.228.20">
    <property type="match status" value="1"/>
</dbReference>
<keyword evidence="8" id="KW-0456">Lyase</keyword>
<dbReference type="EC" id="4.1.1.49" evidence="3"/>
<keyword evidence="11" id="KW-1185">Reference proteome</keyword>
<dbReference type="Pfam" id="PF01293">
    <property type="entry name" value="PEPCK_ATP"/>
    <property type="match status" value="1"/>
</dbReference>
<keyword evidence="7" id="KW-0067">ATP-binding</keyword>
<dbReference type="GO" id="GO:0005524">
    <property type="term" value="F:ATP binding"/>
    <property type="evidence" value="ECO:0007669"/>
    <property type="project" value="UniProtKB-KW"/>
</dbReference>
<dbReference type="SUPFAM" id="SSF68923">
    <property type="entry name" value="PEP carboxykinase N-terminal domain"/>
    <property type="match status" value="1"/>
</dbReference>
<dbReference type="InterPro" id="IPR013035">
    <property type="entry name" value="PEP_carboxykinase_C"/>
</dbReference>
<dbReference type="Gene3D" id="3.40.449.10">
    <property type="entry name" value="Phosphoenolpyruvate Carboxykinase, domain 1"/>
    <property type="match status" value="1"/>
</dbReference>
<keyword evidence="5" id="KW-0547">Nucleotide-binding</keyword>
<protein>
    <recommendedName>
        <fullName evidence="3">phosphoenolpyruvate carboxykinase (ATP)</fullName>
        <ecNumber evidence="3">4.1.1.49</ecNumber>
    </recommendedName>
</protein>
<dbReference type="Gene3D" id="2.170.8.10">
    <property type="entry name" value="Phosphoenolpyruvate Carboxykinase, domain 2"/>
    <property type="match status" value="1"/>
</dbReference>
<reference evidence="10 11" key="1">
    <citation type="submission" date="2024-09" db="EMBL/GenBank/DDBJ databases">
        <title>Chromosome-scale assembly of Riccia sorocarpa.</title>
        <authorList>
            <person name="Paukszto L."/>
        </authorList>
    </citation>
    <scope>NUCLEOTIDE SEQUENCE [LARGE SCALE GENOMIC DNA]</scope>
    <source>
        <strain evidence="10">LP-2024</strain>
        <tissue evidence="10">Aerial parts of the thallus</tissue>
    </source>
</reference>